<evidence type="ECO:0000259" key="1">
    <source>
        <dbReference type="Pfam" id="PF04851"/>
    </source>
</evidence>
<dbReference type="SUPFAM" id="SSF52540">
    <property type="entry name" value="P-loop containing nucleoside triphosphate hydrolases"/>
    <property type="match status" value="2"/>
</dbReference>
<gene>
    <name evidence="2" type="ORF">ACG0Z6_12115</name>
</gene>
<evidence type="ECO:0000313" key="2">
    <source>
        <dbReference type="EMBL" id="MFG6448977.1"/>
    </source>
</evidence>
<keyword evidence="2" id="KW-0547">Nucleotide-binding</keyword>
<dbReference type="RefSeq" id="WP_394461732.1">
    <property type="nucleotide sequence ID" value="NZ_JBIGHZ010000004.1"/>
</dbReference>
<organism evidence="2 3">
    <name type="scientific">Roseateles rivi</name>
    <dbReference type="NCBI Taxonomy" id="3299028"/>
    <lineage>
        <taxon>Bacteria</taxon>
        <taxon>Pseudomonadati</taxon>
        <taxon>Pseudomonadota</taxon>
        <taxon>Betaproteobacteria</taxon>
        <taxon>Burkholderiales</taxon>
        <taxon>Sphaerotilaceae</taxon>
        <taxon>Roseateles</taxon>
    </lineage>
</organism>
<dbReference type="Pfam" id="PF04851">
    <property type="entry name" value="ResIII"/>
    <property type="match status" value="1"/>
</dbReference>
<dbReference type="EMBL" id="JBIGHZ010000004">
    <property type="protein sequence ID" value="MFG6448977.1"/>
    <property type="molecule type" value="Genomic_DNA"/>
</dbReference>
<reference evidence="2 3" key="1">
    <citation type="submission" date="2024-08" db="EMBL/GenBank/DDBJ databases">
        <authorList>
            <person name="Lu H."/>
        </authorList>
    </citation>
    <scope>NUCLEOTIDE SEQUENCE [LARGE SCALE GENOMIC DNA]</scope>
    <source>
        <strain evidence="2 3">BYS180W</strain>
    </source>
</reference>
<dbReference type="EC" id="3.6.4.-" evidence="2"/>
<dbReference type="GO" id="GO:0016787">
    <property type="term" value="F:hydrolase activity"/>
    <property type="evidence" value="ECO:0007669"/>
    <property type="project" value="UniProtKB-KW"/>
</dbReference>
<dbReference type="GO" id="GO:0004386">
    <property type="term" value="F:helicase activity"/>
    <property type="evidence" value="ECO:0007669"/>
    <property type="project" value="UniProtKB-KW"/>
</dbReference>
<sequence length="913" mass="100705">MATFTLKRYQHNTLDALETFFRRARVAGHVTAWNEAMARVGQSFAYDATTMGDVPAVCVRIPTGGGKTTMAAHAVARVGRAFADTDAPVVLWLVPSDAIRTQTLAALRVPGNACHAGLAEHFGDRVRVCSLDELATVGPHEVGSAAVIVVATIQSFAVRDTTIRNVYSFDESLAPHFQGLTPAQAEPLDKVTEADIVKQSYLTPKDVGRVKSSLANWVALNKPILVVDEAHNNRTHLAFDTLRRLSPTCLIEMTATPVKGSNVVFHVGAQELQNEDMIKLPIVLMEHPTGWKDAVRDAILTRDRLELAAAQEKDYVRPVVLFQAQPKGGEVTVDVLVAHLTDADGEKIDRSQIAVATGDQKELAGVVIGAPSCPVRYVVTVEALKEGWDCPFAYVLCSLQNAHSAKDVEQLLGRVLRMPYVQARQQLALNRAYAHIVSESFVRVADELADRLVKNMGFNAFEAATAIITPPPGQLFPPNTTGGTVIDDGGYWKSQEADKRKVPEAIVSLPAMPAQPVPAELAATVELRPTTNGATAIVRGVVDEATEAFLLGAFSGKDKTAVGESIERERMRQDAAKAPAARGIPFAQLPQLCFTFDGELQPLDRRLCSELGHFDLFAEPVSLAGFQLRETGRTYEIDVEGGTVTYKVAEPEQLGLNAVPAHADETDLVRWLDRECRQIDIGQSVMLKWLLAIVRHLQRDRGLTLTSLVRTRNALAEAVRRELEFRRQRAVVTGFQQALPGLAAAPVLADSFRYHFTFHPDRYPGRPPFYQGPNRFQKHYYGNNRIHDLRHRTDSGNLAEEFVCARAIDEERRVKHWVRNVERDERFSFWLPTSTDYFYPDFVAELVDGRVLAVEYKGKYLLGTEDTREKVQVGAQWEASSGGRCLFLLAVAPDADSAGRSLEQQIEDKVLGK</sequence>
<evidence type="ECO:0000313" key="3">
    <source>
        <dbReference type="Proteomes" id="UP001606099"/>
    </source>
</evidence>
<name>A0ABW7FXD5_9BURK</name>
<keyword evidence="2" id="KW-0347">Helicase</keyword>
<keyword evidence="2" id="KW-0067">ATP-binding</keyword>
<comment type="caution">
    <text evidence="2">The sequence shown here is derived from an EMBL/GenBank/DDBJ whole genome shotgun (WGS) entry which is preliminary data.</text>
</comment>
<dbReference type="Proteomes" id="UP001606099">
    <property type="component" value="Unassembled WGS sequence"/>
</dbReference>
<proteinExistence type="predicted"/>
<keyword evidence="2" id="KW-0378">Hydrolase</keyword>
<accession>A0ABW7FXD5</accession>
<feature type="domain" description="Helicase/UvrB N-terminal" evidence="1">
    <location>
        <begin position="6"/>
        <end position="258"/>
    </location>
</feature>
<keyword evidence="3" id="KW-1185">Reference proteome</keyword>
<dbReference type="PANTHER" id="PTHR47396:SF1">
    <property type="entry name" value="ATP-DEPENDENT HELICASE IRC3-RELATED"/>
    <property type="match status" value="1"/>
</dbReference>
<dbReference type="PANTHER" id="PTHR47396">
    <property type="entry name" value="TYPE I RESTRICTION ENZYME ECOKI R PROTEIN"/>
    <property type="match status" value="1"/>
</dbReference>
<dbReference type="InterPro" id="IPR050742">
    <property type="entry name" value="Helicase_Restrict-Modif_Enz"/>
</dbReference>
<protein>
    <submittedName>
        <fullName evidence="2">DEAD/DEAH box helicase</fullName>
        <ecNumber evidence="2">3.6.4.-</ecNumber>
    </submittedName>
</protein>
<dbReference type="Gene3D" id="3.40.50.300">
    <property type="entry name" value="P-loop containing nucleotide triphosphate hydrolases"/>
    <property type="match status" value="2"/>
</dbReference>
<dbReference type="InterPro" id="IPR006935">
    <property type="entry name" value="Helicase/UvrB_N"/>
</dbReference>
<dbReference type="InterPro" id="IPR027417">
    <property type="entry name" value="P-loop_NTPase"/>
</dbReference>